<dbReference type="InterPro" id="IPR020084">
    <property type="entry name" value="NUDIX_hydrolase_CS"/>
</dbReference>
<dbReference type="Pfam" id="PF00293">
    <property type="entry name" value="NUDIX"/>
    <property type="match status" value="1"/>
</dbReference>
<accession>A0A7Y4KZS6</accession>
<dbReference type="PROSITE" id="PS51462">
    <property type="entry name" value="NUDIX"/>
    <property type="match status" value="1"/>
</dbReference>
<dbReference type="Proteomes" id="UP000534306">
    <property type="component" value="Unassembled WGS sequence"/>
</dbReference>
<dbReference type="PROSITE" id="PS00893">
    <property type="entry name" value="NUDIX_BOX"/>
    <property type="match status" value="1"/>
</dbReference>
<feature type="domain" description="Nudix hydrolase" evidence="3">
    <location>
        <begin position="1"/>
        <end position="151"/>
    </location>
</feature>
<dbReference type="InterPro" id="IPR015797">
    <property type="entry name" value="NUDIX_hydrolase-like_dom_sf"/>
</dbReference>
<dbReference type="RefSeq" id="WP_171673344.1">
    <property type="nucleotide sequence ID" value="NZ_BAAAGT010000002.1"/>
</dbReference>
<evidence type="ECO:0000259" key="3">
    <source>
        <dbReference type="PROSITE" id="PS51462"/>
    </source>
</evidence>
<name>A0A7Y4KZS6_9ACTN</name>
<evidence type="ECO:0000313" key="5">
    <source>
        <dbReference type="EMBL" id="NOL40871.1"/>
    </source>
</evidence>
<keyword evidence="2" id="KW-0378">Hydrolase</keyword>
<keyword evidence="6" id="KW-1185">Reference proteome</keyword>
<reference evidence="5 6" key="1">
    <citation type="submission" date="2020-05" db="EMBL/GenBank/DDBJ databases">
        <title>Genome sequence of Kribbella sandramycini ATCC 39419.</title>
        <authorList>
            <person name="Maclea K.S."/>
            <person name="Fair J.L."/>
        </authorList>
    </citation>
    <scope>NUCLEOTIDE SEQUENCE [LARGE SCALE GENOMIC DNA]</scope>
    <source>
        <strain evidence="5 6">ATCC 39419</strain>
    </source>
</reference>
<evidence type="ECO:0000256" key="2">
    <source>
        <dbReference type="ARBA" id="ARBA00022801"/>
    </source>
</evidence>
<dbReference type="Proteomes" id="UP000553957">
    <property type="component" value="Unassembled WGS sequence"/>
</dbReference>
<dbReference type="Gene3D" id="3.90.79.10">
    <property type="entry name" value="Nucleoside Triphosphate Pyrophosphohydrolase"/>
    <property type="match status" value="1"/>
</dbReference>
<evidence type="ECO:0000313" key="6">
    <source>
        <dbReference type="Proteomes" id="UP000534306"/>
    </source>
</evidence>
<sequence>MPIPRAATVVVDAGKVLIIKRYLRESRADTCAMCQAFRAPGPECAGHRYAVLPGGHVEDGETPGEAAIRELAEETTLTATIDRLLWIGSHNVRTVHYYMVANVQGTPRLSGPEAEDNRPDNSFELYWATPAELDRHGMYPPDVQLQLTRLLS</sequence>
<proteinExistence type="predicted"/>
<evidence type="ECO:0000256" key="1">
    <source>
        <dbReference type="ARBA" id="ARBA00001946"/>
    </source>
</evidence>
<dbReference type="EMBL" id="JACHKF010000001">
    <property type="protein sequence ID" value="MBB6569290.1"/>
    <property type="molecule type" value="Genomic_DNA"/>
</dbReference>
<gene>
    <name evidence="4" type="ORF">HNR71_004927</name>
    <name evidence="5" type="ORF">HPO96_11495</name>
</gene>
<protein>
    <submittedName>
        <fullName evidence="4">ADP-ribose pyrophosphatase YjhB (NUDIX family)</fullName>
    </submittedName>
    <submittedName>
        <fullName evidence="5">NUDIX domain-containing protein</fullName>
    </submittedName>
</protein>
<comment type="caution">
    <text evidence="5">The sequence shown here is derived from an EMBL/GenBank/DDBJ whole genome shotgun (WGS) entry which is preliminary data.</text>
</comment>
<dbReference type="PANTHER" id="PTHR43046">
    <property type="entry name" value="GDP-MANNOSE MANNOSYL HYDROLASE"/>
    <property type="match status" value="1"/>
</dbReference>
<evidence type="ECO:0000313" key="4">
    <source>
        <dbReference type="EMBL" id="MBB6569290.1"/>
    </source>
</evidence>
<dbReference type="PANTHER" id="PTHR43046:SF2">
    <property type="entry name" value="8-OXO-DGTP DIPHOSPHATASE-RELATED"/>
    <property type="match status" value="1"/>
</dbReference>
<reference evidence="4 7" key="2">
    <citation type="submission" date="2020-08" db="EMBL/GenBank/DDBJ databases">
        <title>Sequencing the genomes of 1000 actinobacteria strains.</title>
        <authorList>
            <person name="Klenk H.-P."/>
        </authorList>
    </citation>
    <scope>NUCLEOTIDE SEQUENCE [LARGE SCALE GENOMIC DNA]</scope>
    <source>
        <strain evidence="4 7">DSM 15626</strain>
    </source>
</reference>
<organism evidence="5 6">
    <name type="scientific">Kribbella sandramycini</name>
    <dbReference type="NCBI Taxonomy" id="60450"/>
    <lineage>
        <taxon>Bacteria</taxon>
        <taxon>Bacillati</taxon>
        <taxon>Actinomycetota</taxon>
        <taxon>Actinomycetes</taxon>
        <taxon>Propionibacteriales</taxon>
        <taxon>Kribbellaceae</taxon>
        <taxon>Kribbella</taxon>
    </lineage>
</organism>
<comment type="cofactor">
    <cofactor evidence="1">
        <name>Mg(2+)</name>
        <dbReference type="ChEBI" id="CHEBI:18420"/>
    </cofactor>
</comment>
<dbReference type="GO" id="GO:0016787">
    <property type="term" value="F:hydrolase activity"/>
    <property type="evidence" value="ECO:0007669"/>
    <property type="project" value="UniProtKB-KW"/>
</dbReference>
<evidence type="ECO:0000313" key="7">
    <source>
        <dbReference type="Proteomes" id="UP000553957"/>
    </source>
</evidence>
<dbReference type="EMBL" id="JABJRC010000002">
    <property type="protein sequence ID" value="NOL40871.1"/>
    <property type="molecule type" value="Genomic_DNA"/>
</dbReference>
<dbReference type="CDD" id="cd02883">
    <property type="entry name" value="NUDIX_Hydrolase"/>
    <property type="match status" value="1"/>
</dbReference>
<dbReference type="InterPro" id="IPR000086">
    <property type="entry name" value="NUDIX_hydrolase_dom"/>
</dbReference>
<dbReference type="SUPFAM" id="SSF55811">
    <property type="entry name" value="Nudix"/>
    <property type="match status" value="1"/>
</dbReference>
<dbReference type="AlphaFoldDB" id="A0A7Y4KZS6"/>